<dbReference type="AlphaFoldDB" id="A0A6P8IBX0"/>
<dbReference type="InParanoid" id="A0A6P8IBX0"/>
<gene>
    <name evidence="12" type="primary">LOC116298147</name>
</gene>
<dbReference type="Proteomes" id="UP000515163">
    <property type="component" value="Unplaced"/>
</dbReference>
<dbReference type="GO" id="GO:0004930">
    <property type="term" value="F:G protein-coupled receptor activity"/>
    <property type="evidence" value="ECO:0007669"/>
    <property type="project" value="UniProtKB-KW"/>
</dbReference>
<evidence type="ECO:0000259" key="10">
    <source>
        <dbReference type="PROSITE" id="PS50262"/>
    </source>
</evidence>
<evidence type="ECO:0000256" key="7">
    <source>
        <dbReference type="ARBA" id="ARBA00023170"/>
    </source>
</evidence>
<dbReference type="OrthoDB" id="10044919at2759"/>
<evidence type="ECO:0000256" key="5">
    <source>
        <dbReference type="ARBA" id="ARBA00023040"/>
    </source>
</evidence>
<dbReference type="InterPro" id="IPR000276">
    <property type="entry name" value="GPCR_Rhodpsn"/>
</dbReference>
<keyword evidence="5" id="KW-0297">G-protein coupled receptor</keyword>
<organism evidence="11 12">
    <name type="scientific">Actinia tenebrosa</name>
    <name type="common">Australian red waratah sea anemone</name>
    <dbReference type="NCBI Taxonomy" id="6105"/>
    <lineage>
        <taxon>Eukaryota</taxon>
        <taxon>Metazoa</taxon>
        <taxon>Cnidaria</taxon>
        <taxon>Anthozoa</taxon>
        <taxon>Hexacorallia</taxon>
        <taxon>Actiniaria</taxon>
        <taxon>Actiniidae</taxon>
        <taxon>Actinia</taxon>
    </lineage>
</organism>
<keyword evidence="7" id="KW-0675">Receptor</keyword>
<evidence type="ECO:0000256" key="1">
    <source>
        <dbReference type="ARBA" id="ARBA00004651"/>
    </source>
</evidence>
<evidence type="ECO:0000256" key="8">
    <source>
        <dbReference type="ARBA" id="ARBA00023224"/>
    </source>
</evidence>
<keyword evidence="8" id="KW-0807">Transducer</keyword>
<dbReference type="PROSITE" id="PS50262">
    <property type="entry name" value="G_PROTEIN_RECEP_F1_2"/>
    <property type="match status" value="1"/>
</dbReference>
<evidence type="ECO:0000256" key="2">
    <source>
        <dbReference type="ARBA" id="ARBA00022475"/>
    </source>
</evidence>
<reference evidence="12" key="1">
    <citation type="submission" date="2025-08" db="UniProtKB">
        <authorList>
            <consortium name="RefSeq"/>
        </authorList>
    </citation>
    <scope>IDENTIFICATION</scope>
    <source>
        <tissue evidence="12">Tentacle</tissue>
    </source>
</reference>
<dbReference type="KEGG" id="aten:116298147"/>
<evidence type="ECO:0000256" key="9">
    <source>
        <dbReference type="SAM" id="Phobius"/>
    </source>
</evidence>
<feature type="transmembrane region" description="Helical" evidence="9">
    <location>
        <begin position="247"/>
        <end position="268"/>
    </location>
</feature>
<dbReference type="GeneID" id="116298147"/>
<evidence type="ECO:0000313" key="11">
    <source>
        <dbReference type="Proteomes" id="UP000515163"/>
    </source>
</evidence>
<accession>A0A6P8IBX0</accession>
<feature type="transmembrane region" description="Helical" evidence="9">
    <location>
        <begin position="280"/>
        <end position="301"/>
    </location>
</feature>
<dbReference type="PRINTS" id="PR00237">
    <property type="entry name" value="GPCRRHODOPSN"/>
</dbReference>
<sequence>MNQGQNGSEYRGLENNLHKRHFGLVVVEVLGLLTVNVFALLGNVLICAAVYRKPSLRTITNMFIVTLAISDIIMAVTAMPLSIGALITNVWPFGHVACQIQGFLIHVLVFQSVQVITLTAINRNLYIVRPSFYKKIFTKKTTLFMIIGVIIISTAVMAALIFSLTTYFAFHPGKVICVVTFYSLSQSRFFTIIFSLVFIVIPFLVISFCYARVMQRIRTHKQEFKATRGILDFNSRLAREEDKLSKIVLAIILGFAACWIPCVAIDIADTTRDGWLPRQIYLLYTFFGFASCAINPILYGCMNKQVRNEIMCILKFWRK</sequence>
<name>A0A6P8IBX0_ACTTE</name>
<keyword evidence="2" id="KW-1003">Cell membrane</keyword>
<dbReference type="SUPFAM" id="SSF81321">
    <property type="entry name" value="Family A G protein-coupled receptor-like"/>
    <property type="match status" value="1"/>
</dbReference>
<proteinExistence type="predicted"/>
<dbReference type="InterPro" id="IPR017452">
    <property type="entry name" value="GPCR_Rhodpsn_7TM"/>
</dbReference>
<feature type="transmembrane region" description="Helical" evidence="9">
    <location>
        <begin position="142"/>
        <end position="169"/>
    </location>
</feature>
<evidence type="ECO:0000313" key="12">
    <source>
        <dbReference type="RefSeq" id="XP_031562385.1"/>
    </source>
</evidence>
<dbReference type="GO" id="GO:0005886">
    <property type="term" value="C:plasma membrane"/>
    <property type="evidence" value="ECO:0007669"/>
    <property type="project" value="UniProtKB-SubCell"/>
</dbReference>
<dbReference type="CDD" id="cd00637">
    <property type="entry name" value="7tm_classA_rhodopsin-like"/>
    <property type="match status" value="1"/>
</dbReference>
<feature type="transmembrane region" description="Helical" evidence="9">
    <location>
        <begin position="103"/>
        <end position="121"/>
    </location>
</feature>
<evidence type="ECO:0000256" key="3">
    <source>
        <dbReference type="ARBA" id="ARBA00022692"/>
    </source>
</evidence>
<keyword evidence="3 9" id="KW-0812">Transmembrane</keyword>
<feature type="transmembrane region" description="Helical" evidence="9">
    <location>
        <begin position="189"/>
        <end position="211"/>
    </location>
</feature>
<dbReference type="RefSeq" id="XP_031562385.1">
    <property type="nucleotide sequence ID" value="XM_031706525.1"/>
</dbReference>
<dbReference type="PANTHER" id="PTHR22752">
    <property type="entry name" value="G PROTEIN-COUPLED RECEPTOR"/>
    <property type="match status" value="1"/>
</dbReference>
<feature type="transmembrane region" description="Helical" evidence="9">
    <location>
        <begin position="63"/>
        <end position="91"/>
    </location>
</feature>
<protein>
    <submittedName>
        <fullName evidence="12">Beta-2 adrenergic receptor-like</fullName>
    </submittedName>
</protein>
<feature type="domain" description="G-protein coupled receptors family 1 profile" evidence="10">
    <location>
        <begin position="42"/>
        <end position="299"/>
    </location>
</feature>
<comment type="subcellular location">
    <subcellularLocation>
        <location evidence="1">Cell membrane</location>
        <topology evidence="1">Multi-pass membrane protein</topology>
    </subcellularLocation>
</comment>
<dbReference type="FunCoup" id="A0A6P8IBX0">
    <property type="interactions" value="941"/>
</dbReference>
<keyword evidence="4 9" id="KW-1133">Transmembrane helix</keyword>
<dbReference type="Gene3D" id="1.20.1070.10">
    <property type="entry name" value="Rhodopsin 7-helix transmembrane proteins"/>
    <property type="match status" value="1"/>
</dbReference>
<evidence type="ECO:0000256" key="6">
    <source>
        <dbReference type="ARBA" id="ARBA00023136"/>
    </source>
</evidence>
<dbReference type="Pfam" id="PF00001">
    <property type="entry name" value="7tm_1"/>
    <property type="match status" value="1"/>
</dbReference>
<keyword evidence="11" id="KW-1185">Reference proteome</keyword>
<evidence type="ECO:0000256" key="4">
    <source>
        <dbReference type="ARBA" id="ARBA00022989"/>
    </source>
</evidence>
<feature type="transmembrane region" description="Helical" evidence="9">
    <location>
        <begin position="22"/>
        <end position="51"/>
    </location>
</feature>
<keyword evidence="6 9" id="KW-0472">Membrane</keyword>